<reference evidence="3" key="1">
    <citation type="submission" date="2018-06" db="EMBL/GenBank/DDBJ databases">
        <authorList>
            <person name="Zhirakovskaya E."/>
        </authorList>
    </citation>
    <scope>NUCLEOTIDE SEQUENCE</scope>
</reference>
<dbReference type="EMBL" id="UOGJ01000153">
    <property type="protein sequence ID" value="VAX38249.1"/>
    <property type="molecule type" value="Genomic_DNA"/>
</dbReference>
<dbReference type="GO" id="GO:0016758">
    <property type="term" value="F:hexosyltransferase activity"/>
    <property type="evidence" value="ECO:0007669"/>
    <property type="project" value="TreeGrafter"/>
</dbReference>
<evidence type="ECO:0000313" key="3">
    <source>
        <dbReference type="EMBL" id="VAX38249.1"/>
    </source>
</evidence>
<feature type="domain" description="Glycosyl transferase family 1" evidence="1">
    <location>
        <begin position="195"/>
        <end position="359"/>
    </location>
</feature>
<evidence type="ECO:0000259" key="1">
    <source>
        <dbReference type="Pfam" id="PF00534"/>
    </source>
</evidence>
<dbReference type="InterPro" id="IPR001296">
    <property type="entry name" value="Glyco_trans_1"/>
</dbReference>
<proteinExistence type="predicted"/>
<name>A0A3B1D7M6_9ZZZZ</name>
<dbReference type="SUPFAM" id="SSF53756">
    <property type="entry name" value="UDP-Glycosyltransferase/glycogen phosphorylase"/>
    <property type="match status" value="1"/>
</dbReference>
<dbReference type="Pfam" id="PF00534">
    <property type="entry name" value="Glycos_transf_1"/>
    <property type="match status" value="1"/>
</dbReference>
<evidence type="ECO:0000259" key="2">
    <source>
        <dbReference type="Pfam" id="PF13439"/>
    </source>
</evidence>
<dbReference type="AlphaFoldDB" id="A0A3B1D7M6"/>
<dbReference type="PANTHER" id="PTHR45947:SF3">
    <property type="entry name" value="SULFOQUINOVOSYL TRANSFERASE SQD2"/>
    <property type="match status" value="1"/>
</dbReference>
<dbReference type="InterPro" id="IPR050194">
    <property type="entry name" value="Glycosyltransferase_grp1"/>
</dbReference>
<evidence type="ECO:0008006" key="4">
    <source>
        <dbReference type="Google" id="ProtNLM"/>
    </source>
</evidence>
<dbReference type="PANTHER" id="PTHR45947">
    <property type="entry name" value="SULFOQUINOVOSYL TRANSFERASE SQD2"/>
    <property type="match status" value="1"/>
</dbReference>
<organism evidence="3">
    <name type="scientific">hydrothermal vent metagenome</name>
    <dbReference type="NCBI Taxonomy" id="652676"/>
    <lineage>
        <taxon>unclassified sequences</taxon>
        <taxon>metagenomes</taxon>
        <taxon>ecological metagenomes</taxon>
    </lineage>
</organism>
<gene>
    <name evidence="3" type="ORF">MNBD_UNCLBAC01-2029</name>
</gene>
<dbReference type="CDD" id="cd03808">
    <property type="entry name" value="GT4_CapM-like"/>
    <property type="match status" value="1"/>
</dbReference>
<dbReference type="Pfam" id="PF13439">
    <property type="entry name" value="Glyco_transf_4"/>
    <property type="match status" value="1"/>
</dbReference>
<accession>A0A3B1D7M6</accession>
<sequence length="383" mass="43654">MKRKVLHIITRLDAGGSTTNTLETCARLNKDKYDVSLISGKTYDFDGSIDLFIKKYNISCLFFNDLIRNINFFKDIKVFFQLYIFIRQNNFDIVHTHSSKAGIIGRWAAWFAGVKYIVHTPHGHVFYGYFNKFISGIFIMVERFTARITNKIITLTDIGKNEHIQYKIAQADKFMTIYSGINLEQFKPDLRVSAQYREIWGIHPDEILFGTVARLDPIKGNECIIEAMHKVIEDIPSAKLIFIGDGTQRKVLEKQSIMLNLDKHIIFTEHQTDIKNHIGMFDIFVLASLNEGMGRVILEAMACSKPVIASRVGGIPELVKENQNGLLFPSGDSDALAAAMVQLAEDTQQQEKFGCTGKKFATEKFSLDKMLKDIEKLYDEVKK</sequence>
<protein>
    <recommendedName>
        <fullName evidence="4">Glycosyltransferase family 1 protein</fullName>
    </recommendedName>
</protein>
<dbReference type="InterPro" id="IPR028098">
    <property type="entry name" value="Glyco_trans_4-like_N"/>
</dbReference>
<dbReference type="Gene3D" id="3.40.50.2000">
    <property type="entry name" value="Glycogen Phosphorylase B"/>
    <property type="match status" value="2"/>
</dbReference>
<feature type="domain" description="Glycosyltransferase subfamily 4-like N-terminal" evidence="2">
    <location>
        <begin position="15"/>
        <end position="185"/>
    </location>
</feature>